<proteinExistence type="predicted"/>
<comment type="caution">
    <text evidence="2">The sequence shown here is derived from an EMBL/GenBank/DDBJ whole genome shotgun (WGS) entry which is preliminary data.</text>
</comment>
<organism evidence="2 3">
    <name type="scientific">Alcanivorax quisquiliarum</name>
    <dbReference type="NCBI Taxonomy" id="2933565"/>
    <lineage>
        <taxon>Bacteria</taxon>
        <taxon>Pseudomonadati</taxon>
        <taxon>Pseudomonadota</taxon>
        <taxon>Gammaproteobacteria</taxon>
        <taxon>Oceanospirillales</taxon>
        <taxon>Alcanivoracaceae</taxon>
        <taxon>Alcanivorax</taxon>
    </lineage>
</organism>
<dbReference type="EMBL" id="JALKII010000001">
    <property type="protein sequence ID" value="MCK0536491.1"/>
    <property type="molecule type" value="Genomic_DNA"/>
</dbReference>
<protein>
    <submittedName>
        <fullName evidence="2">Uncharacterized protein</fullName>
    </submittedName>
</protein>
<dbReference type="RefSeq" id="WP_246947738.1">
    <property type="nucleotide sequence ID" value="NZ_JALKII010000001.1"/>
</dbReference>
<evidence type="ECO:0000256" key="1">
    <source>
        <dbReference type="SAM" id="MobiDB-lite"/>
    </source>
</evidence>
<feature type="compositionally biased region" description="Low complexity" evidence="1">
    <location>
        <begin position="163"/>
        <end position="204"/>
    </location>
</feature>
<accession>A0ABT0E3V5</accession>
<reference evidence="2" key="1">
    <citation type="submission" date="2022-04" db="EMBL/GenBank/DDBJ databases">
        <title>Alcanivorax sp. CY1518 draft genome sequence.</title>
        <authorList>
            <person name="Zhao G."/>
            <person name="An M."/>
        </authorList>
    </citation>
    <scope>NUCLEOTIDE SEQUENCE</scope>
    <source>
        <strain evidence="2">CY1518</strain>
    </source>
</reference>
<keyword evidence="3" id="KW-1185">Reference proteome</keyword>
<dbReference type="Proteomes" id="UP001165524">
    <property type="component" value="Unassembled WGS sequence"/>
</dbReference>
<evidence type="ECO:0000313" key="3">
    <source>
        <dbReference type="Proteomes" id="UP001165524"/>
    </source>
</evidence>
<gene>
    <name evidence="2" type="ORF">MU846_02085</name>
</gene>
<evidence type="ECO:0000313" key="2">
    <source>
        <dbReference type="EMBL" id="MCK0536491.1"/>
    </source>
</evidence>
<feature type="region of interest" description="Disordered" evidence="1">
    <location>
        <begin position="127"/>
        <end position="269"/>
    </location>
</feature>
<sequence length="269" mass="27924">MPITISHRLVTALLRPVAVTLCLPLAIAALINTSHAQLLPQRGMSQQAVEQQFGAPEDTRPPVGQPPIERWVYADFTVYFEGHYTLHAVSHHAPAAISAPVIESGVTHEAEPAATRPAFRFNPATGQITEVDEVNSAPVTNSTETAGPAPASLAQASPVQASAAEHPAAAPAPAEPETAPATAETTPEAEPVAPATAEQSAPAAEEPEEAPPRFRFDPVTGRIILDDAPVDSVTPAGTRDAAASADGATEPDKPTPEAASGQGGYRMQW</sequence>
<name>A0ABT0E3V5_9GAMM</name>